<evidence type="ECO:0000313" key="9">
    <source>
        <dbReference type="EMBL" id="KXS14047.1"/>
    </source>
</evidence>
<dbReference type="GO" id="GO:0019285">
    <property type="term" value="P:glycine betaine biosynthetic process from choline"/>
    <property type="evidence" value="ECO:0007669"/>
    <property type="project" value="UniProtKB-UniPathway"/>
</dbReference>
<dbReference type="PANTHER" id="PTHR43756">
    <property type="entry name" value="CHOLINE MONOOXYGENASE, CHLOROPLASTIC"/>
    <property type="match status" value="1"/>
</dbReference>
<proteinExistence type="inferred from homology"/>
<evidence type="ECO:0000256" key="7">
    <source>
        <dbReference type="ARBA" id="ARBA00049097"/>
    </source>
</evidence>
<gene>
    <name evidence="9" type="ORF">M427DRAFT_136117</name>
</gene>
<evidence type="ECO:0000256" key="3">
    <source>
        <dbReference type="ARBA" id="ARBA00004866"/>
    </source>
</evidence>
<dbReference type="Proteomes" id="UP000070544">
    <property type="component" value="Unassembled WGS sequence"/>
</dbReference>
<comment type="function">
    <text evidence="2">Catalyzes the first step of the osmoprotectant glycine betaine synthesis.</text>
</comment>
<dbReference type="GO" id="GO:0051537">
    <property type="term" value="F:2 iron, 2 sulfur cluster binding"/>
    <property type="evidence" value="ECO:0007669"/>
    <property type="project" value="InterPro"/>
</dbReference>
<dbReference type="STRING" id="1344416.A0A139ABC4"/>
<organism evidence="9 10">
    <name type="scientific">Gonapodya prolifera (strain JEL478)</name>
    <name type="common">Monoblepharis prolifera</name>
    <dbReference type="NCBI Taxonomy" id="1344416"/>
    <lineage>
        <taxon>Eukaryota</taxon>
        <taxon>Fungi</taxon>
        <taxon>Fungi incertae sedis</taxon>
        <taxon>Chytridiomycota</taxon>
        <taxon>Chytridiomycota incertae sedis</taxon>
        <taxon>Monoblepharidomycetes</taxon>
        <taxon>Monoblepharidales</taxon>
        <taxon>Gonapodyaceae</taxon>
        <taxon>Gonapodya</taxon>
    </lineage>
</organism>
<dbReference type="PANTHER" id="PTHR43756:SF5">
    <property type="entry name" value="CHOLINE MONOOXYGENASE, CHLOROPLASTIC"/>
    <property type="match status" value="1"/>
</dbReference>
<evidence type="ECO:0000256" key="4">
    <source>
        <dbReference type="ARBA" id="ARBA00010848"/>
    </source>
</evidence>
<evidence type="ECO:0000256" key="6">
    <source>
        <dbReference type="ARBA" id="ARBA00014931"/>
    </source>
</evidence>
<accession>A0A139ABC4</accession>
<dbReference type="AlphaFoldDB" id="A0A139ABC4"/>
<dbReference type="GO" id="GO:0005506">
    <property type="term" value="F:iron ion binding"/>
    <property type="evidence" value="ECO:0007669"/>
    <property type="project" value="InterPro"/>
</dbReference>
<comment type="similarity">
    <text evidence="4">Belongs to the choline monooxygenase family.</text>
</comment>
<dbReference type="OrthoDB" id="426882at2759"/>
<dbReference type="SUPFAM" id="SSF55961">
    <property type="entry name" value="Bet v1-like"/>
    <property type="match status" value="1"/>
</dbReference>
<evidence type="ECO:0000256" key="5">
    <source>
        <dbReference type="ARBA" id="ARBA00012763"/>
    </source>
</evidence>
<dbReference type="InterPro" id="IPR001663">
    <property type="entry name" value="Rng_hydr_dOase-A"/>
</dbReference>
<dbReference type="UniPathway" id="UPA00529">
    <property type="reaction ID" value="UER00430"/>
</dbReference>
<dbReference type="SUPFAM" id="SSF50022">
    <property type="entry name" value="ISP domain"/>
    <property type="match status" value="1"/>
</dbReference>
<evidence type="ECO:0000313" key="10">
    <source>
        <dbReference type="Proteomes" id="UP000070544"/>
    </source>
</evidence>
<dbReference type="Pfam" id="PF00848">
    <property type="entry name" value="Ring_hydroxyl_A"/>
    <property type="match status" value="1"/>
</dbReference>
<dbReference type="Gene3D" id="3.90.380.10">
    <property type="entry name" value="Naphthalene 1,2-dioxygenase Alpha Subunit, Chain A, domain 1"/>
    <property type="match status" value="1"/>
</dbReference>
<comment type="catalytic activity">
    <reaction evidence="7">
        <text>choline + 2 reduced [2Fe-2S]-[ferredoxin] + O2 + 2 H(+) = betaine aldehyde hydrate + 2 oxidized [2Fe-2S]-[ferredoxin] + H2O</text>
        <dbReference type="Rhea" id="RHEA:17769"/>
        <dbReference type="Rhea" id="RHEA-COMP:10000"/>
        <dbReference type="Rhea" id="RHEA-COMP:10001"/>
        <dbReference type="ChEBI" id="CHEBI:15354"/>
        <dbReference type="ChEBI" id="CHEBI:15377"/>
        <dbReference type="ChEBI" id="CHEBI:15378"/>
        <dbReference type="ChEBI" id="CHEBI:15379"/>
        <dbReference type="ChEBI" id="CHEBI:15870"/>
        <dbReference type="ChEBI" id="CHEBI:33737"/>
        <dbReference type="ChEBI" id="CHEBI:33738"/>
        <dbReference type="EC" id="1.14.15.7"/>
    </reaction>
</comment>
<dbReference type="GO" id="GO:0019133">
    <property type="term" value="F:choline monooxygenase activity"/>
    <property type="evidence" value="ECO:0007669"/>
    <property type="project" value="UniProtKB-EC"/>
</dbReference>
<feature type="domain" description="Aromatic-ring-hydroxylating dioxygenase alpha subunit C-terminal" evidence="8">
    <location>
        <begin position="149"/>
        <end position="373"/>
    </location>
</feature>
<dbReference type="InterPro" id="IPR015879">
    <property type="entry name" value="Ring_hydroxy_dOase_asu_C_dom"/>
</dbReference>
<protein>
    <recommendedName>
        <fullName evidence="6">Choline monooxygenase, chloroplastic</fullName>
        <ecNumber evidence="5">1.14.15.7</ecNumber>
    </recommendedName>
</protein>
<evidence type="ECO:0000256" key="1">
    <source>
        <dbReference type="ARBA" id="ARBA00001962"/>
    </source>
</evidence>
<evidence type="ECO:0000259" key="8">
    <source>
        <dbReference type="Pfam" id="PF00848"/>
    </source>
</evidence>
<evidence type="ECO:0000256" key="2">
    <source>
        <dbReference type="ARBA" id="ARBA00002149"/>
    </source>
</evidence>
<comment type="cofactor">
    <cofactor evidence="1">
        <name>Fe cation</name>
        <dbReference type="ChEBI" id="CHEBI:24875"/>
    </cofactor>
</comment>
<sequence length="386" mass="44061">MPVYTSEPLTEHPCSKPIAKTCVATLPAEYFSEPRVFDLELQAIWSREWLYACHENRLRSTSHVDVTLAATFKVTFSISDSGNVKASLKASPLGKTEDIRSLPTHTLNGFVFVNLSDTPLPFDKTHVGLVDEFKSAESVFKETEYDFLSDVQIPGSFNWKVFSDNYNECYHCPTSHPGFSKVYKIPSYLVDAREGYFVHSVEERQEERASVQRGASDAGGTELFLTDSHESFPLETKRLYDETYRVLNQKMREYAKANPPRGQSKTSHDGGLFVHVWPNVGINIFGDFATTLRWNPISHEKTMLHLEVFVRKGVSEAEMIRFSNFLKWVEVEDYVLCEATQRNLALGVYQVGVLHPFRENGLVHSQAQVRKRLVEYLQEKEGRQTV</sequence>
<dbReference type="EMBL" id="KQ965772">
    <property type="protein sequence ID" value="KXS14047.1"/>
    <property type="molecule type" value="Genomic_DNA"/>
</dbReference>
<name>A0A139ABC4_GONPJ</name>
<dbReference type="EC" id="1.14.15.7" evidence="5"/>
<keyword evidence="10" id="KW-1185">Reference proteome</keyword>
<dbReference type="InterPro" id="IPR036922">
    <property type="entry name" value="Rieske_2Fe-2S_sf"/>
</dbReference>
<comment type="pathway">
    <text evidence="3">Amine and polyamine biosynthesis; betaine biosynthesis via choline pathway; betaine aldehyde from choline (monooxygenase route): step 1/1.</text>
</comment>
<reference evidence="9 10" key="1">
    <citation type="journal article" date="2015" name="Genome Biol. Evol.">
        <title>Phylogenomic analyses indicate that early fungi evolved digesting cell walls of algal ancestors of land plants.</title>
        <authorList>
            <person name="Chang Y."/>
            <person name="Wang S."/>
            <person name="Sekimoto S."/>
            <person name="Aerts A.L."/>
            <person name="Choi C."/>
            <person name="Clum A."/>
            <person name="LaButti K.M."/>
            <person name="Lindquist E.A."/>
            <person name="Yee Ngan C."/>
            <person name="Ohm R.A."/>
            <person name="Salamov A.A."/>
            <person name="Grigoriev I.V."/>
            <person name="Spatafora J.W."/>
            <person name="Berbee M.L."/>
        </authorList>
    </citation>
    <scope>NUCLEOTIDE SEQUENCE [LARGE SCALE GENOMIC DNA]</scope>
    <source>
        <strain evidence="9 10">JEL478</strain>
    </source>
</reference>
<dbReference type="CDD" id="cd00680">
    <property type="entry name" value="RHO_alpha_C"/>
    <property type="match status" value="1"/>
</dbReference>